<accession>A0A251XAJ5</accession>
<comment type="caution">
    <text evidence="4">The sequence shown here is derived from an EMBL/GenBank/DDBJ whole genome shotgun (WGS) entry which is preliminary data.</text>
</comment>
<evidence type="ECO:0000313" key="5">
    <source>
        <dbReference type="Proteomes" id="UP000194798"/>
    </source>
</evidence>
<dbReference type="InterPro" id="IPR019243">
    <property type="entry name" value="DUF2202"/>
</dbReference>
<dbReference type="InterPro" id="IPR012347">
    <property type="entry name" value="Ferritin-like"/>
</dbReference>
<dbReference type="SUPFAM" id="SSF47240">
    <property type="entry name" value="Ferritin-like"/>
    <property type="match status" value="1"/>
</dbReference>
<dbReference type="AlphaFoldDB" id="A0A251XAJ5"/>
<dbReference type="Proteomes" id="UP000194798">
    <property type="component" value="Unassembled WGS sequence"/>
</dbReference>
<feature type="region of interest" description="Disordered" evidence="1">
    <location>
        <begin position="34"/>
        <end position="65"/>
    </location>
</feature>
<dbReference type="OrthoDB" id="9801086at2"/>
<keyword evidence="2" id="KW-0732">Signal</keyword>
<feature type="domain" description="DUF2202" evidence="3">
    <location>
        <begin position="87"/>
        <end position="245"/>
    </location>
</feature>
<feature type="compositionally biased region" description="Low complexity" evidence="1">
    <location>
        <begin position="43"/>
        <end position="53"/>
    </location>
</feature>
<feature type="signal peptide" evidence="2">
    <location>
        <begin position="1"/>
        <end position="26"/>
    </location>
</feature>
<dbReference type="Pfam" id="PF09968">
    <property type="entry name" value="DUF2202"/>
    <property type="match status" value="1"/>
</dbReference>
<evidence type="ECO:0000313" key="4">
    <source>
        <dbReference type="EMBL" id="OUD15389.1"/>
    </source>
</evidence>
<sequence length="303" mass="32580">MNNKQLLKSIVVSSLLAVALNQVVLAQQGNGQGYRGGAGGGAAQQRAGQQQAGGQAGGGNQAAEPTRTATGALNCPTPTSTSITAAEADSLGFMREEEKLARDVYLFLGEKWQLPVFDNIASSEENHTAQVKCLLDAYQLPDSASTMAGQFNNPELQNLYDQLTQRGQTSLSEALRVGALIEEVDIKDLQDALLETQTPEIRVVYQNLIAGSENHLRAFVKNLAQQGESYTAQVLPSEEVERILSNTAPNVAVFDLDRGTLSIPEIQIKQNGQLLPNEGAYHLELKAISGDTLQVIQVQRLPN</sequence>
<reference evidence="4 5" key="1">
    <citation type="submission" date="2016-12" db="EMBL/GenBank/DDBJ databases">
        <title>Thioflexothrix psekupsii D3 genome sequencing and assembly.</title>
        <authorList>
            <person name="Fomenkov A."/>
            <person name="Vincze T."/>
            <person name="Grabovich M."/>
            <person name="Anton B.P."/>
            <person name="Dubinina G."/>
            <person name="Orlova M."/>
            <person name="Belousova E."/>
            <person name="Roberts R.J."/>
        </authorList>
    </citation>
    <scope>NUCLEOTIDE SEQUENCE [LARGE SCALE GENOMIC DNA]</scope>
    <source>
        <strain evidence="4">D3</strain>
    </source>
</reference>
<gene>
    <name evidence="4" type="ORF">TPSD3_02350</name>
</gene>
<evidence type="ECO:0000259" key="3">
    <source>
        <dbReference type="Pfam" id="PF09968"/>
    </source>
</evidence>
<dbReference type="InterPro" id="IPR009078">
    <property type="entry name" value="Ferritin-like_SF"/>
</dbReference>
<organism evidence="4 5">
    <name type="scientific">Thioflexithrix psekupsensis</name>
    <dbReference type="NCBI Taxonomy" id="1570016"/>
    <lineage>
        <taxon>Bacteria</taxon>
        <taxon>Pseudomonadati</taxon>
        <taxon>Pseudomonadota</taxon>
        <taxon>Gammaproteobacteria</taxon>
        <taxon>Thiotrichales</taxon>
        <taxon>Thioflexithrix</taxon>
    </lineage>
</organism>
<protein>
    <recommendedName>
        <fullName evidence="3">DUF2202 domain-containing protein</fullName>
    </recommendedName>
</protein>
<feature type="chain" id="PRO_5012513148" description="DUF2202 domain-containing protein" evidence="2">
    <location>
        <begin position="27"/>
        <end position="303"/>
    </location>
</feature>
<evidence type="ECO:0000256" key="1">
    <source>
        <dbReference type="SAM" id="MobiDB-lite"/>
    </source>
</evidence>
<name>A0A251XAJ5_9GAMM</name>
<dbReference type="CDD" id="cd01048">
    <property type="entry name" value="Ferritin_like_AB2"/>
    <property type="match status" value="1"/>
</dbReference>
<dbReference type="Gene3D" id="1.20.1260.10">
    <property type="match status" value="1"/>
</dbReference>
<keyword evidence="5" id="KW-1185">Reference proteome</keyword>
<dbReference type="RefSeq" id="WP_086486984.1">
    <property type="nucleotide sequence ID" value="NZ_MSLT01000006.1"/>
</dbReference>
<dbReference type="EMBL" id="MSLT01000006">
    <property type="protein sequence ID" value="OUD15389.1"/>
    <property type="molecule type" value="Genomic_DNA"/>
</dbReference>
<evidence type="ECO:0000256" key="2">
    <source>
        <dbReference type="SAM" id="SignalP"/>
    </source>
</evidence>
<proteinExistence type="predicted"/>